<proteinExistence type="predicted"/>
<protein>
    <submittedName>
        <fullName evidence="2">Flagellar protein</fullName>
    </submittedName>
</protein>
<keyword evidence="2" id="KW-0966">Cell projection</keyword>
<dbReference type="OrthoDB" id="1739831at2"/>
<dbReference type="Proteomes" id="UP000247476">
    <property type="component" value="Unassembled WGS sequence"/>
</dbReference>
<reference evidence="2 3" key="1">
    <citation type="submission" date="2018-05" db="EMBL/GenBank/DDBJ databases">
        <title>Paenibacillus flagellatus sp. nov., isolated from selenium mineral soil.</title>
        <authorList>
            <person name="Dai X."/>
        </authorList>
    </citation>
    <scope>NUCLEOTIDE SEQUENCE [LARGE SCALE GENOMIC DNA]</scope>
    <source>
        <strain evidence="2 3">DXL2</strain>
    </source>
</reference>
<dbReference type="AlphaFoldDB" id="A0A2V5K104"/>
<gene>
    <name evidence="2" type="ORF">DLM86_26150</name>
</gene>
<keyword evidence="2" id="KW-0969">Cilium</keyword>
<accession>A0A2V5K104</accession>
<dbReference type="InterPro" id="IPR001387">
    <property type="entry name" value="Cro/C1-type_HTH"/>
</dbReference>
<feature type="region of interest" description="Disordered" evidence="1">
    <location>
        <begin position="109"/>
        <end position="138"/>
    </location>
</feature>
<organism evidence="2 3">
    <name type="scientific">Paenibacillus flagellatus</name>
    <dbReference type="NCBI Taxonomy" id="2211139"/>
    <lineage>
        <taxon>Bacteria</taxon>
        <taxon>Bacillati</taxon>
        <taxon>Bacillota</taxon>
        <taxon>Bacilli</taxon>
        <taxon>Bacillales</taxon>
        <taxon>Paenibacillaceae</taxon>
        <taxon>Paenibacillus</taxon>
    </lineage>
</organism>
<feature type="compositionally biased region" description="Basic and acidic residues" evidence="1">
    <location>
        <begin position="109"/>
        <end position="119"/>
    </location>
</feature>
<evidence type="ECO:0000313" key="3">
    <source>
        <dbReference type="Proteomes" id="UP000247476"/>
    </source>
</evidence>
<dbReference type="InterPro" id="IPR022258">
    <property type="entry name" value="Flagellar_operon_YvyF"/>
</dbReference>
<dbReference type="EMBL" id="QJVJ01000014">
    <property type="protein sequence ID" value="PYI51173.1"/>
    <property type="molecule type" value="Genomic_DNA"/>
</dbReference>
<keyword evidence="3" id="KW-1185">Reference proteome</keyword>
<dbReference type="NCBIfam" id="TIGR03826">
    <property type="entry name" value="YvyF"/>
    <property type="match status" value="1"/>
</dbReference>
<keyword evidence="2" id="KW-0282">Flagellum</keyword>
<name>A0A2V5K104_9BACL</name>
<evidence type="ECO:0000256" key="1">
    <source>
        <dbReference type="SAM" id="MobiDB-lite"/>
    </source>
</evidence>
<evidence type="ECO:0000313" key="2">
    <source>
        <dbReference type="EMBL" id="PYI51173.1"/>
    </source>
</evidence>
<sequence length="138" mass="15578">MNLANCPQCGKVYVKNSYNICPSCLKELEEQYRKCADYLRKNRGCTLKELSEGTGVSVNLIIRFIREGRIAAKDAPNVLVPCESCGEPVKEGPLCANCRSKLSKDVHNMREDEKRRAEYKSSSGGSTYMKNRDKFEKS</sequence>
<dbReference type="CDD" id="cd00093">
    <property type="entry name" value="HTH_XRE"/>
    <property type="match status" value="1"/>
</dbReference>
<comment type="caution">
    <text evidence="2">The sequence shown here is derived from an EMBL/GenBank/DDBJ whole genome shotgun (WGS) entry which is preliminary data.</text>
</comment>
<feature type="compositionally biased region" description="Polar residues" evidence="1">
    <location>
        <begin position="120"/>
        <end position="129"/>
    </location>
</feature>
<dbReference type="RefSeq" id="WP_110843017.1">
    <property type="nucleotide sequence ID" value="NZ_QJVJ01000014.1"/>
</dbReference>